<keyword evidence="1" id="KW-0472">Membrane</keyword>
<feature type="transmembrane region" description="Helical" evidence="1">
    <location>
        <begin position="16"/>
        <end position="36"/>
    </location>
</feature>
<keyword evidence="3" id="KW-1185">Reference proteome</keyword>
<dbReference type="RefSeq" id="WP_073475599.1">
    <property type="nucleotide sequence ID" value="NZ_FQZU01000011.1"/>
</dbReference>
<proteinExistence type="predicted"/>
<evidence type="ECO:0000313" key="2">
    <source>
        <dbReference type="EMBL" id="SHJ72640.1"/>
    </source>
</evidence>
<accession>A0A1M6LNA6</accession>
<feature type="transmembrane region" description="Helical" evidence="1">
    <location>
        <begin position="48"/>
        <end position="70"/>
    </location>
</feature>
<evidence type="ECO:0000313" key="3">
    <source>
        <dbReference type="Proteomes" id="UP000183994"/>
    </source>
</evidence>
<name>A0A1M6LNA6_9BACT</name>
<dbReference type="EMBL" id="FQZU01000011">
    <property type="protein sequence ID" value="SHJ72640.1"/>
    <property type="molecule type" value="Genomic_DNA"/>
</dbReference>
<dbReference type="Proteomes" id="UP000183994">
    <property type="component" value="Unassembled WGS sequence"/>
</dbReference>
<organism evidence="2 3">
    <name type="scientific">Desulfatibacillum alkenivorans DSM 16219</name>
    <dbReference type="NCBI Taxonomy" id="1121393"/>
    <lineage>
        <taxon>Bacteria</taxon>
        <taxon>Pseudomonadati</taxon>
        <taxon>Thermodesulfobacteriota</taxon>
        <taxon>Desulfobacteria</taxon>
        <taxon>Desulfobacterales</taxon>
        <taxon>Desulfatibacillaceae</taxon>
        <taxon>Desulfatibacillum</taxon>
    </lineage>
</organism>
<gene>
    <name evidence="2" type="ORF">SAMN02745216_02134</name>
</gene>
<evidence type="ECO:0000256" key="1">
    <source>
        <dbReference type="SAM" id="Phobius"/>
    </source>
</evidence>
<dbReference type="AlphaFoldDB" id="A0A1M6LNA6"/>
<keyword evidence="1" id="KW-0812">Transmembrane</keyword>
<reference evidence="3" key="1">
    <citation type="submission" date="2016-11" db="EMBL/GenBank/DDBJ databases">
        <authorList>
            <person name="Varghese N."/>
            <person name="Submissions S."/>
        </authorList>
    </citation>
    <scope>NUCLEOTIDE SEQUENCE [LARGE SCALE GENOMIC DNA]</scope>
    <source>
        <strain evidence="3">DSM 16219</strain>
    </source>
</reference>
<protein>
    <submittedName>
        <fullName evidence="2">Uncharacterized protein</fullName>
    </submittedName>
</protein>
<keyword evidence="1" id="KW-1133">Transmembrane helix</keyword>
<sequence>MSYKNKEKITANFRRYKVVSVLFVAILFGIILNYVAITNVTSATAKNILSAMGYNSIAVGLIGFTFEWLIRSENRSEIENLILFNPTTIAQVIRKDKVGVLVSTLCKAKFPDSEIKERVLHNILDPIFLQNKYDTTSGPWSDYKVKIELKPVDVDGDGDEFDVTIRIRYYNETLRNNYLKFSRVETSDELDKRLGFEYEWVYFNGRKDNTKNLKDLYDVTYASVDGIELEKDSHIVSGSDAIDIRCLPKKDGDLGNIKGNNRLIEHEQKIHAIYSEPYFFYKFPTLIKNFEIDFTIEGNYNLYLRMNNIVLSGGVDVSQLHRNHINLVVRDYCPIQGKLMFIWKKLSEKDDSKGSFTEVKNDIHASNNNNM</sequence>